<dbReference type="EMBL" id="BGPR01000984">
    <property type="protein sequence ID" value="GBM42043.1"/>
    <property type="molecule type" value="Genomic_DNA"/>
</dbReference>
<evidence type="ECO:0000313" key="2">
    <source>
        <dbReference type="Proteomes" id="UP000499080"/>
    </source>
</evidence>
<protein>
    <submittedName>
        <fullName evidence="1">Uncharacterized protein</fullName>
    </submittedName>
</protein>
<keyword evidence="2" id="KW-1185">Reference proteome</keyword>
<comment type="caution">
    <text evidence="1">The sequence shown here is derived from an EMBL/GenBank/DDBJ whole genome shotgun (WGS) entry which is preliminary data.</text>
</comment>
<proteinExistence type="predicted"/>
<accession>A0A4Y2FLK8</accession>
<organism evidence="1 2">
    <name type="scientific">Araneus ventricosus</name>
    <name type="common">Orbweaver spider</name>
    <name type="synonym">Epeira ventricosa</name>
    <dbReference type="NCBI Taxonomy" id="182803"/>
    <lineage>
        <taxon>Eukaryota</taxon>
        <taxon>Metazoa</taxon>
        <taxon>Ecdysozoa</taxon>
        <taxon>Arthropoda</taxon>
        <taxon>Chelicerata</taxon>
        <taxon>Arachnida</taxon>
        <taxon>Araneae</taxon>
        <taxon>Araneomorphae</taxon>
        <taxon>Entelegynae</taxon>
        <taxon>Araneoidea</taxon>
        <taxon>Araneidae</taxon>
        <taxon>Araneus</taxon>
    </lineage>
</organism>
<dbReference type="Proteomes" id="UP000499080">
    <property type="component" value="Unassembled WGS sequence"/>
</dbReference>
<evidence type="ECO:0000313" key="1">
    <source>
        <dbReference type="EMBL" id="GBM42043.1"/>
    </source>
</evidence>
<dbReference type="AlphaFoldDB" id="A0A4Y2FLK8"/>
<gene>
    <name evidence="1" type="ORF">AVEN_30400_1</name>
</gene>
<sequence length="108" mass="12094">MHATCIEWSGCEFTTFFFSLYIEIWIVSGNLNQCIPIQPIHSRGLRWPRGKVLNSEPEVTCWKLNSTEDLKCMGQLHAKSYIAAKRLPAGVVWKLGEGDASSGVILVI</sequence>
<reference evidence="1 2" key="1">
    <citation type="journal article" date="2019" name="Sci. Rep.">
        <title>Orb-weaving spider Araneus ventricosus genome elucidates the spidroin gene catalogue.</title>
        <authorList>
            <person name="Kono N."/>
            <person name="Nakamura H."/>
            <person name="Ohtoshi R."/>
            <person name="Moran D.A.P."/>
            <person name="Shinohara A."/>
            <person name="Yoshida Y."/>
            <person name="Fujiwara M."/>
            <person name="Mori M."/>
            <person name="Tomita M."/>
            <person name="Arakawa K."/>
        </authorList>
    </citation>
    <scope>NUCLEOTIDE SEQUENCE [LARGE SCALE GENOMIC DNA]</scope>
</reference>
<name>A0A4Y2FLK8_ARAVE</name>